<dbReference type="AlphaFoldDB" id="A0AAF0YMJ3"/>
<feature type="transmembrane region" description="Helical" evidence="10">
    <location>
        <begin position="492"/>
        <end position="510"/>
    </location>
</feature>
<evidence type="ECO:0000256" key="5">
    <source>
        <dbReference type="ARBA" id="ARBA00022989"/>
    </source>
</evidence>
<feature type="transmembrane region" description="Helical" evidence="10">
    <location>
        <begin position="203"/>
        <end position="225"/>
    </location>
</feature>
<keyword evidence="4 10" id="KW-0812">Transmembrane</keyword>
<dbReference type="Pfam" id="PF00083">
    <property type="entry name" value="Sugar_tr"/>
    <property type="match status" value="1"/>
</dbReference>
<comment type="subcellular location">
    <subcellularLocation>
        <location evidence="1">Membrane</location>
        <topology evidence="1">Multi-pass membrane protein</topology>
    </subcellularLocation>
</comment>
<reference evidence="12" key="1">
    <citation type="submission" date="2023-10" db="EMBL/GenBank/DDBJ databases">
        <authorList>
            <person name="Noh H."/>
        </authorList>
    </citation>
    <scope>NUCLEOTIDE SEQUENCE</scope>
    <source>
        <strain evidence="12">DUCC4014</strain>
    </source>
</reference>
<dbReference type="InterPro" id="IPR020846">
    <property type="entry name" value="MFS_dom"/>
</dbReference>
<dbReference type="PANTHER" id="PTHR48022">
    <property type="entry name" value="PLASTIDIC GLUCOSE TRANSPORTER 4"/>
    <property type="match status" value="1"/>
</dbReference>
<keyword evidence="6 10" id="KW-0472">Membrane</keyword>
<accession>A0AAF0YMJ3</accession>
<evidence type="ECO:0000259" key="11">
    <source>
        <dbReference type="PROSITE" id="PS50850"/>
    </source>
</evidence>
<feature type="transmembrane region" description="Helical" evidence="10">
    <location>
        <begin position="145"/>
        <end position="163"/>
    </location>
</feature>
<feature type="transmembrane region" description="Helical" evidence="10">
    <location>
        <begin position="415"/>
        <end position="442"/>
    </location>
</feature>
<dbReference type="InterPro" id="IPR005828">
    <property type="entry name" value="MFS_sugar_transport-like"/>
</dbReference>
<dbReference type="Gene3D" id="1.20.1250.20">
    <property type="entry name" value="MFS general substrate transporter like domains"/>
    <property type="match status" value="1"/>
</dbReference>
<feature type="region of interest" description="Disordered" evidence="9">
    <location>
        <begin position="1"/>
        <end position="27"/>
    </location>
</feature>
<keyword evidence="3 8" id="KW-0813">Transport</keyword>
<feature type="transmembrane region" description="Helical" evidence="10">
    <location>
        <begin position="237"/>
        <end position="262"/>
    </location>
</feature>
<feature type="transmembrane region" description="Helical" evidence="10">
    <location>
        <begin position="169"/>
        <end position="191"/>
    </location>
</feature>
<evidence type="ECO:0000256" key="10">
    <source>
        <dbReference type="SAM" id="Phobius"/>
    </source>
</evidence>
<dbReference type="EMBL" id="CP086720">
    <property type="protein sequence ID" value="WOO86273.1"/>
    <property type="molecule type" value="Genomic_DNA"/>
</dbReference>
<dbReference type="PROSITE" id="PS00217">
    <property type="entry name" value="SUGAR_TRANSPORT_2"/>
    <property type="match status" value="1"/>
</dbReference>
<dbReference type="InterPro" id="IPR036259">
    <property type="entry name" value="MFS_trans_sf"/>
</dbReference>
<feature type="transmembrane region" description="Helical" evidence="10">
    <location>
        <begin position="454"/>
        <end position="472"/>
    </location>
</feature>
<dbReference type="InterPro" id="IPR005829">
    <property type="entry name" value="Sugar_transporter_CS"/>
</dbReference>
<evidence type="ECO:0000256" key="2">
    <source>
        <dbReference type="ARBA" id="ARBA00010992"/>
    </source>
</evidence>
<dbReference type="InterPro" id="IPR050360">
    <property type="entry name" value="MFS_Sugar_Transporters"/>
</dbReference>
<evidence type="ECO:0000256" key="4">
    <source>
        <dbReference type="ARBA" id="ARBA00022692"/>
    </source>
</evidence>
<dbReference type="InterPro" id="IPR003663">
    <property type="entry name" value="Sugar/inositol_transpt"/>
</dbReference>
<organism evidence="12 13">
    <name type="scientific">Vanrija pseudolonga</name>
    <dbReference type="NCBI Taxonomy" id="143232"/>
    <lineage>
        <taxon>Eukaryota</taxon>
        <taxon>Fungi</taxon>
        <taxon>Dikarya</taxon>
        <taxon>Basidiomycota</taxon>
        <taxon>Agaricomycotina</taxon>
        <taxon>Tremellomycetes</taxon>
        <taxon>Trichosporonales</taxon>
        <taxon>Trichosporonaceae</taxon>
        <taxon>Vanrija</taxon>
    </lineage>
</organism>
<keyword evidence="13" id="KW-1185">Reference proteome</keyword>
<feature type="transmembrane region" description="Helical" evidence="10">
    <location>
        <begin position="359"/>
        <end position="380"/>
    </location>
</feature>
<dbReference type="Proteomes" id="UP000827549">
    <property type="component" value="Chromosome 7"/>
</dbReference>
<feature type="transmembrane region" description="Helical" evidence="10">
    <location>
        <begin position="61"/>
        <end position="80"/>
    </location>
</feature>
<keyword evidence="5 10" id="KW-1133">Transmembrane helix</keyword>
<dbReference type="GO" id="GO:0005351">
    <property type="term" value="F:carbohydrate:proton symporter activity"/>
    <property type="evidence" value="ECO:0007669"/>
    <property type="project" value="TreeGrafter"/>
</dbReference>
<feature type="domain" description="Major facilitator superfamily (MFS) profile" evidence="11">
    <location>
        <begin position="67"/>
        <end position="514"/>
    </location>
</feature>
<comment type="catalytic activity">
    <reaction evidence="7">
        <text>myo-inositol(out) + H(+)(out) = myo-inositol(in) + H(+)(in)</text>
        <dbReference type="Rhea" id="RHEA:60364"/>
        <dbReference type="ChEBI" id="CHEBI:15378"/>
        <dbReference type="ChEBI" id="CHEBI:17268"/>
    </reaction>
</comment>
<dbReference type="RefSeq" id="XP_062632299.1">
    <property type="nucleotide sequence ID" value="XM_062776315.1"/>
</dbReference>
<evidence type="ECO:0000256" key="3">
    <source>
        <dbReference type="ARBA" id="ARBA00022448"/>
    </source>
</evidence>
<evidence type="ECO:0000256" key="1">
    <source>
        <dbReference type="ARBA" id="ARBA00004141"/>
    </source>
</evidence>
<name>A0AAF0YMJ3_9TREE</name>
<feature type="transmembrane region" description="Helical" evidence="10">
    <location>
        <begin position="325"/>
        <end position="347"/>
    </location>
</feature>
<dbReference type="GeneID" id="87812916"/>
<evidence type="ECO:0000256" key="7">
    <source>
        <dbReference type="ARBA" id="ARBA00049119"/>
    </source>
</evidence>
<evidence type="ECO:0000256" key="9">
    <source>
        <dbReference type="SAM" id="MobiDB-lite"/>
    </source>
</evidence>
<protein>
    <submittedName>
        <fullName evidence="12">MFS transporter fmqE</fullName>
    </submittedName>
</protein>
<comment type="similarity">
    <text evidence="2 8">Belongs to the major facilitator superfamily. Sugar transporter (TC 2.A.1.1) family.</text>
</comment>
<gene>
    <name evidence="12" type="primary">fmqE_5</name>
    <name evidence="12" type="ORF">LOC62_07G009755</name>
</gene>
<dbReference type="FunFam" id="1.20.1250.20:FF:000078">
    <property type="entry name" value="MFS maltose transporter, putative"/>
    <property type="match status" value="1"/>
</dbReference>
<proteinExistence type="inferred from homology"/>
<evidence type="ECO:0000256" key="8">
    <source>
        <dbReference type="RuleBase" id="RU003346"/>
    </source>
</evidence>
<evidence type="ECO:0000313" key="13">
    <source>
        <dbReference type="Proteomes" id="UP000827549"/>
    </source>
</evidence>
<sequence>MAAAQPHLTADAPANAPPPASPLDDTKSLGETAEEELGMPDTPPIQSAFVNLSRGQAVKTFWYATMCCFFAGVCVLMEGYQSSTAGSIVSNIGFIEQFGTPDPKTGKKALDASYVSAWGGTGSVFAIIGHQVNSFIADRYGRRPAFLLASTIAIAGILTEQFVTTMAGWLGGKMVTGLGWGMGQVVALTYIPEVAPVQLRGALLCCYALFVALGQLSSAVALLIVNRTTPHEWRRAIYSGYVLVGIFLLLLPFIAESPVFYARLDRHDDAKKALRRLYGKVKGYDIDHEYAVIRAEIEHERSLRQNENDSVYKEIFMGTNLLRTLPSFFGLIMIQWSGASVVFSYATYFLQQVGIADPFQGSCIVFTLLVATLSVSFYCTDRFGRRTLLFTGGIGCFICNIILGTLGVVKHTPAVLNATLAVICVWVVIYAACLGGVCWGLSSEIATPRLRARTTAVVVNMSTLFSLLFGYTVPLMLSNKGKASRNWGVKTMYLFACLGGIGLVINYFMLPELKGRTYAELDEMYEKGIPPRKMKAFVTEAEKSGVKKRA</sequence>
<dbReference type="GO" id="GO:0016020">
    <property type="term" value="C:membrane"/>
    <property type="evidence" value="ECO:0007669"/>
    <property type="project" value="UniProtKB-SubCell"/>
</dbReference>
<dbReference type="SUPFAM" id="SSF103473">
    <property type="entry name" value="MFS general substrate transporter"/>
    <property type="match status" value="1"/>
</dbReference>
<evidence type="ECO:0000256" key="6">
    <source>
        <dbReference type="ARBA" id="ARBA00023136"/>
    </source>
</evidence>
<feature type="transmembrane region" description="Helical" evidence="10">
    <location>
        <begin position="387"/>
        <end position="409"/>
    </location>
</feature>
<dbReference type="NCBIfam" id="TIGR00879">
    <property type="entry name" value="SP"/>
    <property type="match status" value="1"/>
</dbReference>
<evidence type="ECO:0000313" key="12">
    <source>
        <dbReference type="EMBL" id="WOO86273.1"/>
    </source>
</evidence>
<dbReference type="PROSITE" id="PS50850">
    <property type="entry name" value="MFS"/>
    <property type="match status" value="1"/>
</dbReference>
<dbReference type="PANTHER" id="PTHR48022:SF68">
    <property type="entry name" value="MAJOR FACILITATOR SUPERFAMILY (MFS) PROFILE DOMAIN-CONTAINING PROTEIN-RELATED"/>
    <property type="match status" value="1"/>
</dbReference>